<dbReference type="OrthoDB" id="498611at2759"/>
<dbReference type="PANTHER" id="PTHR12280">
    <property type="entry name" value="PANTOTHENATE KINASE"/>
    <property type="match status" value="1"/>
</dbReference>
<evidence type="ECO:0000313" key="5">
    <source>
        <dbReference type="Proteomes" id="UP000186804"/>
    </source>
</evidence>
<dbReference type="RefSeq" id="XP_067066947.1">
    <property type="nucleotide sequence ID" value="XM_067211539.1"/>
</dbReference>
<name>A0A1J4MDP7_9CRYT</name>
<keyword evidence="2" id="KW-0067">ATP-binding</keyword>
<dbReference type="GeneID" id="92365487"/>
<accession>A0A1J4MDP7</accession>
<keyword evidence="5" id="KW-1185">Reference proteome</keyword>
<evidence type="ECO:0000256" key="1">
    <source>
        <dbReference type="ARBA" id="ARBA00022741"/>
    </source>
</evidence>
<dbReference type="GO" id="GO:0005634">
    <property type="term" value="C:nucleus"/>
    <property type="evidence" value="ECO:0007669"/>
    <property type="project" value="TreeGrafter"/>
</dbReference>
<dbReference type="CDD" id="cd24086">
    <property type="entry name" value="ASKHA_NBD_PanK-II_euk"/>
    <property type="match status" value="1"/>
</dbReference>
<comment type="caution">
    <text evidence="4">The sequence shown here is derived from an EMBL/GenBank/DDBJ whole genome shotgun (WGS) entry which is preliminary data.</text>
</comment>
<proteinExistence type="predicted"/>
<dbReference type="GO" id="GO:0004594">
    <property type="term" value="F:pantothenate kinase activity"/>
    <property type="evidence" value="ECO:0007669"/>
    <property type="project" value="TreeGrafter"/>
</dbReference>
<dbReference type="VEuPathDB" id="CryptoDB:cand_013020"/>
<keyword evidence="1" id="KW-0547">Nucleotide-binding</keyword>
<organism evidence="4 5">
    <name type="scientific">Cryptosporidium andersoni</name>
    <dbReference type="NCBI Taxonomy" id="117008"/>
    <lineage>
        <taxon>Eukaryota</taxon>
        <taxon>Sar</taxon>
        <taxon>Alveolata</taxon>
        <taxon>Apicomplexa</taxon>
        <taxon>Conoidasida</taxon>
        <taxon>Coccidia</taxon>
        <taxon>Eucoccidiorida</taxon>
        <taxon>Eimeriorina</taxon>
        <taxon>Cryptosporidiidae</taxon>
        <taxon>Cryptosporidium</taxon>
    </lineage>
</organism>
<dbReference type="SUPFAM" id="SSF53067">
    <property type="entry name" value="Actin-like ATPase domain"/>
    <property type="match status" value="2"/>
</dbReference>
<dbReference type="EMBL" id="LRBS01000117">
    <property type="protein sequence ID" value="OII72352.1"/>
    <property type="molecule type" value="Genomic_DNA"/>
</dbReference>
<sequence length="504" mass="57522">MSGDKDIFSTTGVEIVTVEVFQGLSNSKKCAFDIGGTLVKLIYKISLESEHDEVEENKRESTSKQTLKGHISYCDYKEEIKYNFYQQFCNKLEPEEINTIRRGQLNLLLEPTIKKTGTQLIFCVVCRTYNHVGFQLDKLIEFAKKRKLIGEQPNSYYIAATGGGAFRFAEFINSIGYEVIQYDEMLSNIQGLICFMSKCITEKFIRENRNSLVKEQEQIFEIDNTSGFIKGSSIKTRNLNIINKNTLNIMEFKLTTNYSKQSDLESYQKLNYHDLNYRLKHVLNSSISGDISKINYPFLLVCIGSGVSIVKVLSEDKFERVSGTPLGGGTVFGLARFLCNISNINELKSLYNKDTCNADTKIIKEQSILYSKNKYTESRGKHKYDAEDSSEIIQNISTRLNQHKGVRTTSFGNMKDDLEIKRQFNRREIAHNLIEMANHEICYLTCLMAMKYHISHVYATGSYVAQGFFAIATFKNVMTDLKLENINLYLIHMNGFLGSLGALI</sequence>
<dbReference type="GO" id="GO:0005829">
    <property type="term" value="C:cytosol"/>
    <property type="evidence" value="ECO:0007669"/>
    <property type="project" value="TreeGrafter"/>
</dbReference>
<dbReference type="PANTHER" id="PTHR12280:SF20">
    <property type="entry name" value="4'-PHOSPHOPANTETHEINE PHOSPHATASE"/>
    <property type="match status" value="1"/>
</dbReference>
<evidence type="ECO:0000256" key="2">
    <source>
        <dbReference type="ARBA" id="ARBA00022840"/>
    </source>
</evidence>
<dbReference type="GO" id="GO:0015937">
    <property type="term" value="P:coenzyme A biosynthetic process"/>
    <property type="evidence" value="ECO:0007669"/>
    <property type="project" value="UniProtKB-KW"/>
</dbReference>
<evidence type="ECO:0000313" key="4">
    <source>
        <dbReference type="EMBL" id="OII72352.1"/>
    </source>
</evidence>
<protein>
    <recommendedName>
        <fullName evidence="6">Pantothenate kinase</fullName>
    </recommendedName>
</protein>
<dbReference type="AlphaFoldDB" id="A0A1J4MDP7"/>
<dbReference type="InterPro" id="IPR004567">
    <property type="entry name" value="Type_II_PanK"/>
</dbReference>
<reference evidence="4 5" key="1">
    <citation type="submission" date="2016-10" db="EMBL/GenBank/DDBJ databases">
        <title>Reductive evolution of mitochondrial metabolism and differential evolution of invasion-related proteins in Cryptosporidium.</title>
        <authorList>
            <person name="Liu S."/>
            <person name="Roellig D.M."/>
            <person name="Guo Y."/>
            <person name="Li N."/>
            <person name="Frace M.A."/>
            <person name="Tang K."/>
            <person name="Zhang L."/>
            <person name="Feng Y."/>
            <person name="Xiao L."/>
        </authorList>
    </citation>
    <scope>NUCLEOTIDE SEQUENCE [LARGE SCALE GENOMIC DNA]</scope>
    <source>
        <strain evidence="4">30847</strain>
    </source>
</reference>
<dbReference type="InterPro" id="IPR043129">
    <property type="entry name" value="ATPase_NBD"/>
</dbReference>
<gene>
    <name evidence="4" type="ORF">cand_013020</name>
</gene>
<dbReference type="Proteomes" id="UP000186804">
    <property type="component" value="Unassembled WGS sequence"/>
</dbReference>
<evidence type="ECO:0000256" key="3">
    <source>
        <dbReference type="ARBA" id="ARBA00022993"/>
    </source>
</evidence>
<dbReference type="Gene3D" id="3.30.420.40">
    <property type="match status" value="1"/>
</dbReference>
<dbReference type="Gene3D" id="3.30.420.510">
    <property type="match status" value="1"/>
</dbReference>
<dbReference type="GO" id="GO:0005524">
    <property type="term" value="F:ATP binding"/>
    <property type="evidence" value="ECO:0007669"/>
    <property type="project" value="UniProtKB-KW"/>
</dbReference>
<evidence type="ECO:0008006" key="6">
    <source>
        <dbReference type="Google" id="ProtNLM"/>
    </source>
</evidence>
<keyword evidence="3" id="KW-0173">Coenzyme A biosynthesis</keyword>
<dbReference type="Pfam" id="PF03630">
    <property type="entry name" value="Fumble"/>
    <property type="match status" value="2"/>
</dbReference>